<feature type="compositionally biased region" description="Low complexity" evidence="1">
    <location>
        <begin position="147"/>
        <end position="164"/>
    </location>
</feature>
<feature type="region of interest" description="Disordered" evidence="1">
    <location>
        <begin position="74"/>
        <end position="177"/>
    </location>
</feature>
<proteinExistence type="predicted"/>
<evidence type="ECO:0000313" key="2">
    <source>
        <dbReference type="EMBL" id="NYJ10903.1"/>
    </source>
</evidence>
<reference evidence="2 3" key="1">
    <citation type="submission" date="2020-07" db="EMBL/GenBank/DDBJ databases">
        <title>Genomic Encyclopedia of Type Strains, Phase IV (KMG-V): Genome sequencing to study the core and pangenomes of soil and plant-associated prokaryotes.</title>
        <authorList>
            <person name="Whitman W."/>
        </authorList>
    </citation>
    <scope>NUCLEOTIDE SEQUENCE [LARGE SCALE GENOMIC DNA]</scope>
    <source>
        <strain evidence="2 3">SEMIA 4052</strain>
    </source>
</reference>
<evidence type="ECO:0000256" key="1">
    <source>
        <dbReference type="SAM" id="MobiDB-lite"/>
    </source>
</evidence>
<dbReference type="EMBL" id="JACBZV010000002">
    <property type="protein sequence ID" value="NYJ10903.1"/>
    <property type="molecule type" value="Genomic_DNA"/>
</dbReference>
<organism evidence="2 3">
    <name type="scientific">Rhizobium leguminosarum</name>
    <dbReference type="NCBI Taxonomy" id="384"/>
    <lineage>
        <taxon>Bacteria</taxon>
        <taxon>Pseudomonadati</taxon>
        <taxon>Pseudomonadota</taxon>
        <taxon>Alphaproteobacteria</taxon>
        <taxon>Hyphomicrobiales</taxon>
        <taxon>Rhizobiaceae</taxon>
        <taxon>Rhizobium/Agrobacterium group</taxon>
        <taxon>Rhizobium</taxon>
    </lineage>
</organism>
<name>A0A7Z0DXG8_RHILE</name>
<dbReference type="Proteomes" id="UP000535276">
    <property type="component" value="Unassembled WGS sequence"/>
</dbReference>
<accession>A0A7Z0DXG8</accession>
<sequence length="177" mass="19168">MRLVGKRRRGIEVAWVAQRGFVVHRHTKIMFVADWISKSRTRPADVCSGIMALGNHLWKASFVLIINPGGSIMPKGDKSKYTDKQERKADHIAESYEDRGVSEKEAERRAWATVNKDDGGGKKAGGSGRGKHTGHPAAHKGGEKGGKAAASRSAGDRSASAKKAAATRKRNAEHAHH</sequence>
<feature type="compositionally biased region" description="Basic residues" evidence="1">
    <location>
        <begin position="129"/>
        <end position="138"/>
    </location>
</feature>
<dbReference type="AlphaFoldDB" id="A0A7Z0DXG8"/>
<feature type="compositionally biased region" description="Basic and acidic residues" evidence="1">
    <location>
        <begin position="75"/>
        <end position="121"/>
    </location>
</feature>
<evidence type="ECO:0000313" key="3">
    <source>
        <dbReference type="Proteomes" id="UP000535276"/>
    </source>
</evidence>
<protein>
    <submittedName>
        <fullName evidence="2">Plasmid stabilization system protein ParE</fullName>
    </submittedName>
</protein>
<comment type="caution">
    <text evidence="2">The sequence shown here is derived from an EMBL/GenBank/DDBJ whole genome shotgun (WGS) entry which is preliminary data.</text>
</comment>
<gene>
    <name evidence="2" type="ORF">GGI64_001950</name>
</gene>